<evidence type="ECO:0000313" key="11">
    <source>
        <dbReference type="EMBL" id="WLD59119.1"/>
    </source>
</evidence>
<evidence type="ECO:0000256" key="4">
    <source>
        <dbReference type="ARBA" id="ARBA00022723"/>
    </source>
</evidence>
<comment type="catalytic activity">
    <reaction evidence="9">
        <text>acetate + ATP = acetyl phosphate + ADP</text>
        <dbReference type="Rhea" id="RHEA:11352"/>
        <dbReference type="ChEBI" id="CHEBI:22191"/>
        <dbReference type="ChEBI" id="CHEBI:30089"/>
        <dbReference type="ChEBI" id="CHEBI:30616"/>
        <dbReference type="ChEBI" id="CHEBI:456216"/>
        <dbReference type="EC" id="2.7.2.1"/>
    </reaction>
</comment>
<dbReference type="PANTHER" id="PTHR21060">
    <property type="entry name" value="ACETATE KINASE"/>
    <property type="match status" value="1"/>
</dbReference>
<keyword evidence="6 9" id="KW-0418">Kinase</keyword>
<dbReference type="GO" id="GO:0006083">
    <property type="term" value="P:acetate metabolic process"/>
    <property type="evidence" value="ECO:0007669"/>
    <property type="project" value="TreeGrafter"/>
</dbReference>
<evidence type="ECO:0000256" key="3">
    <source>
        <dbReference type="ARBA" id="ARBA00022679"/>
    </source>
</evidence>
<dbReference type="PRINTS" id="PR00471">
    <property type="entry name" value="ACETATEKNASE"/>
</dbReference>
<proteinExistence type="inferred from homology"/>
<dbReference type="PANTHER" id="PTHR21060:SF21">
    <property type="entry name" value="ACETATE KINASE"/>
    <property type="match status" value="1"/>
</dbReference>
<dbReference type="GO" id="GO:0005524">
    <property type="term" value="F:ATP binding"/>
    <property type="evidence" value="ECO:0007669"/>
    <property type="project" value="UniProtKB-KW"/>
</dbReference>
<dbReference type="InterPro" id="IPR043129">
    <property type="entry name" value="ATPase_NBD"/>
</dbReference>
<dbReference type="RefSeq" id="WP_304996408.1">
    <property type="nucleotide sequence ID" value="NZ_CP101717.1"/>
</dbReference>
<dbReference type="Gene3D" id="3.30.420.40">
    <property type="match status" value="2"/>
</dbReference>
<comment type="cofactor">
    <cofactor evidence="9">
        <name>Mg(2+)</name>
        <dbReference type="ChEBI" id="CHEBI:18420"/>
    </cofactor>
    <cofactor evidence="9">
        <name>Mn(2+)</name>
        <dbReference type="ChEBI" id="CHEBI:29035"/>
    </cofactor>
    <text evidence="9">Mg(2+). Can also accept Mn(2+).</text>
</comment>
<dbReference type="InterPro" id="IPR000890">
    <property type="entry name" value="Aliphatic_acid_kin_short-chain"/>
</dbReference>
<dbReference type="PROSITE" id="PS01075">
    <property type="entry name" value="ACETATE_KINASE_1"/>
    <property type="match status" value="1"/>
</dbReference>
<dbReference type="HAMAP" id="MF_00020">
    <property type="entry name" value="Acetate_kinase"/>
    <property type="match status" value="1"/>
</dbReference>
<feature type="binding site" evidence="9">
    <location>
        <begin position="329"/>
        <end position="333"/>
    </location>
    <ligand>
        <name>ATP</name>
        <dbReference type="ChEBI" id="CHEBI:30616"/>
    </ligand>
</feature>
<feature type="binding site" evidence="9">
    <location>
        <position position="383"/>
    </location>
    <ligand>
        <name>Mg(2+)</name>
        <dbReference type="ChEBI" id="CHEBI:18420"/>
    </ligand>
</feature>
<evidence type="ECO:0000256" key="6">
    <source>
        <dbReference type="ARBA" id="ARBA00022777"/>
    </source>
</evidence>
<dbReference type="PIRSF" id="PIRSF000722">
    <property type="entry name" value="Acetate_prop_kin"/>
    <property type="match status" value="1"/>
</dbReference>
<dbReference type="InterPro" id="IPR004372">
    <property type="entry name" value="Ac/propionate_kinase"/>
</dbReference>
<keyword evidence="4 9" id="KW-0479">Metal-binding</keyword>
<comment type="subunit">
    <text evidence="9">Homodimer.</text>
</comment>
<feature type="site" description="Transition state stabilizer" evidence="9">
    <location>
        <position position="239"/>
    </location>
</feature>
<keyword evidence="8 9" id="KW-0460">Magnesium</keyword>
<feature type="binding site" evidence="9">
    <location>
        <position position="89"/>
    </location>
    <ligand>
        <name>substrate</name>
    </ligand>
</feature>
<reference evidence="11" key="1">
    <citation type="submission" date="2022-07" db="EMBL/GenBank/DDBJ databases">
        <title>Complete genome sequence of Salinispirillum sp. LH10-3-1 capable of multiple carbohydrate inversion isolated from a soda lake.</title>
        <authorList>
            <person name="Liu J."/>
            <person name="Zhai Y."/>
            <person name="Zhang H."/>
            <person name="Yang H."/>
            <person name="Qu J."/>
            <person name="Li J."/>
        </authorList>
    </citation>
    <scope>NUCLEOTIDE SEQUENCE</scope>
    <source>
        <strain evidence="11">LH 10-3-1</strain>
    </source>
</reference>
<comment type="subcellular location">
    <subcellularLocation>
        <location evidence="9">Cytoplasm</location>
    </subcellularLocation>
</comment>
<evidence type="ECO:0000256" key="8">
    <source>
        <dbReference type="ARBA" id="ARBA00022842"/>
    </source>
</evidence>
<feature type="binding site" evidence="9">
    <location>
        <position position="17"/>
    </location>
    <ligand>
        <name>ATP</name>
        <dbReference type="ChEBI" id="CHEBI:30616"/>
    </ligand>
</feature>
<dbReference type="PROSITE" id="PS01076">
    <property type="entry name" value="ACETATE_KINASE_2"/>
    <property type="match status" value="1"/>
</dbReference>
<feature type="site" description="Transition state stabilizer" evidence="9">
    <location>
        <position position="178"/>
    </location>
</feature>
<feature type="binding site" evidence="9">
    <location>
        <position position="10"/>
    </location>
    <ligand>
        <name>Mg(2+)</name>
        <dbReference type="ChEBI" id="CHEBI:18420"/>
    </ligand>
</feature>
<feature type="binding site" evidence="9">
    <location>
        <begin position="281"/>
        <end position="283"/>
    </location>
    <ligand>
        <name>ATP</name>
        <dbReference type="ChEBI" id="CHEBI:30616"/>
    </ligand>
</feature>
<evidence type="ECO:0000256" key="7">
    <source>
        <dbReference type="ARBA" id="ARBA00022840"/>
    </source>
</evidence>
<feature type="active site" description="Proton donor/acceptor" evidence="9">
    <location>
        <position position="146"/>
    </location>
</feature>
<evidence type="ECO:0000256" key="2">
    <source>
        <dbReference type="ARBA" id="ARBA00022490"/>
    </source>
</evidence>
<comment type="function">
    <text evidence="9">Catalyzes the formation of acetyl phosphate from acetate and ATP. Can also catalyze the reverse reaction.</text>
</comment>
<dbReference type="GO" id="GO:0000287">
    <property type="term" value="F:magnesium ion binding"/>
    <property type="evidence" value="ECO:0007669"/>
    <property type="project" value="UniProtKB-UniRule"/>
</dbReference>
<protein>
    <recommendedName>
        <fullName evidence="9">Acetate kinase</fullName>
        <ecNumber evidence="9">2.7.2.1</ecNumber>
    </recommendedName>
    <alternativeName>
        <fullName evidence="9">Acetokinase</fullName>
    </alternativeName>
</protein>
<accession>A0AB38YI93</accession>
<dbReference type="CDD" id="cd24010">
    <property type="entry name" value="ASKHA_NBD_AcK_PK"/>
    <property type="match status" value="1"/>
</dbReference>
<keyword evidence="5 9" id="KW-0547">Nucleotide-binding</keyword>
<keyword evidence="3 9" id="KW-0808">Transferase</keyword>
<comment type="similarity">
    <text evidence="1 9 10">Belongs to the acetokinase family.</text>
</comment>
<organism evidence="11">
    <name type="scientific">Salinispirillum sp. LH 10-3-1</name>
    <dbReference type="NCBI Taxonomy" id="2952525"/>
    <lineage>
        <taxon>Bacteria</taxon>
        <taxon>Pseudomonadati</taxon>
        <taxon>Pseudomonadota</taxon>
        <taxon>Gammaproteobacteria</taxon>
        <taxon>Oceanospirillales</taxon>
        <taxon>Saccharospirillaceae</taxon>
        <taxon>Salinispirillum</taxon>
    </lineage>
</organism>
<comment type="pathway">
    <text evidence="9">Metabolic intermediate biosynthesis; acetyl-CoA biosynthesis; acetyl-CoA from acetate: step 1/2.</text>
</comment>
<dbReference type="GO" id="GO:0006085">
    <property type="term" value="P:acetyl-CoA biosynthetic process"/>
    <property type="evidence" value="ECO:0007669"/>
    <property type="project" value="UniProtKB-UniRule"/>
</dbReference>
<dbReference type="NCBIfam" id="TIGR00016">
    <property type="entry name" value="ackA"/>
    <property type="match status" value="1"/>
</dbReference>
<evidence type="ECO:0000256" key="10">
    <source>
        <dbReference type="RuleBase" id="RU003835"/>
    </source>
</evidence>
<dbReference type="EC" id="2.7.2.1" evidence="9"/>
<keyword evidence="2 9" id="KW-0963">Cytoplasm</keyword>
<evidence type="ECO:0000256" key="5">
    <source>
        <dbReference type="ARBA" id="ARBA00022741"/>
    </source>
</evidence>
<keyword evidence="7 9" id="KW-0067">ATP-binding</keyword>
<dbReference type="EMBL" id="CP101717">
    <property type="protein sequence ID" value="WLD59119.1"/>
    <property type="molecule type" value="Genomic_DNA"/>
</dbReference>
<feature type="binding site" evidence="9">
    <location>
        <begin position="206"/>
        <end position="210"/>
    </location>
    <ligand>
        <name>ATP</name>
        <dbReference type="ChEBI" id="CHEBI:30616"/>
    </ligand>
</feature>
<evidence type="ECO:0000256" key="9">
    <source>
        <dbReference type="HAMAP-Rule" id="MF_00020"/>
    </source>
</evidence>
<dbReference type="GO" id="GO:0008776">
    <property type="term" value="F:acetate kinase activity"/>
    <property type="evidence" value="ECO:0007669"/>
    <property type="project" value="UniProtKB-UniRule"/>
</dbReference>
<evidence type="ECO:0000256" key="1">
    <source>
        <dbReference type="ARBA" id="ARBA00008748"/>
    </source>
</evidence>
<sequence>MTASLILVINCGSSSIKCSLFDHEQDHEILSALGERIGSTEATLKWTHDGKKHTVDLGQADHQQALGKVIEAMQSVGIKPQQLLAAGHRVVHGGEAFSASVAITPEVLATIDQLANLAPLHNPANAQGIRALQALFPDLPQVAVFDTAFHQSLPAAAYTYALPYHFYSELGVRRYGFHGTSHRYVSAEAVKRLDLDPDDHRIITAHLGNGCSACAVKNGQSLDTTMGLTPLEGLVMGTRCGDIDPSLHEFLARRLDLSLQDVTAILNKESGLLGISGLSNDMRTLVQAADDGHVQANLALEVFCYRLAKSVAGLAVATGGIDALVFTGGIGENAAGVRERVVTQLHWLGLNLDVTANLSHGRDQMGLVSTTHEPAVMVIPTREEWMIAQDTLTLSQTQWDQ</sequence>
<dbReference type="AlphaFoldDB" id="A0AB38YI93"/>
<dbReference type="SUPFAM" id="SSF53067">
    <property type="entry name" value="Actin-like ATPase domain"/>
    <property type="match status" value="2"/>
</dbReference>
<gene>
    <name evidence="9" type="primary">ackA</name>
    <name evidence="11" type="ORF">NFC81_04860</name>
</gene>
<name>A0AB38YI93_9GAMM</name>
<dbReference type="GO" id="GO:0005829">
    <property type="term" value="C:cytosol"/>
    <property type="evidence" value="ECO:0007669"/>
    <property type="project" value="TreeGrafter"/>
</dbReference>
<dbReference type="InterPro" id="IPR023865">
    <property type="entry name" value="Aliphatic_acid_kinase_CS"/>
</dbReference>
<dbReference type="Pfam" id="PF00871">
    <property type="entry name" value="Acetate_kinase"/>
    <property type="match status" value="1"/>
</dbReference>